<dbReference type="EMBL" id="JAYMYQ010000002">
    <property type="protein sequence ID" value="KAK7349671.1"/>
    <property type="molecule type" value="Genomic_DNA"/>
</dbReference>
<organism evidence="1 2">
    <name type="scientific">Canavalia gladiata</name>
    <name type="common">Sword bean</name>
    <name type="synonym">Dolichos gladiatus</name>
    <dbReference type="NCBI Taxonomy" id="3824"/>
    <lineage>
        <taxon>Eukaryota</taxon>
        <taxon>Viridiplantae</taxon>
        <taxon>Streptophyta</taxon>
        <taxon>Embryophyta</taxon>
        <taxon>Tracheophyta</taxon>
        <taxon>Spermatophyta</taxon>
        <taxon>Magnoliopsida</taxon>
        <taxon>eudicotyledons</taxon>
        <taxon>Gunneridae</taxon>
        <taxon>Pentapetalae</taxon>
        <taxon>rosids</taxon>
        <taxon>fabids</taxon>
        <taxon>Fabales</taxon>
        <taxon>Fabaceae</taxon>
        <taxon>Papilionoideae</taxon>
        <taxon>50 kb inversion clade</taxon>
        <taxon>NPAAA clade</taxon>
        <taxon>indigoferoid/millettioid clade</taxon>
        <taxon>Phaseoleae</taxon>
        <taxon>Canavalia</taxon>
    </lineage>
</organism>
<gene>
    <name evidence="1" type="ORF">VNO77_07226</name>
</gene>
<reference evidence="1 2" key="1">
    <citation type="submission" date="2024-01" db="EMBL/GenBank/DDBJ databases">
        <title>The genomes of 5 underutilized Papilionoideae crops provide insights into root nodulation and disease resistanc.</title>
        <authorList>
            <person name="Jiang F."/>
        </authorList>
    </citation>
    <scope>NUCLEOTIDE SEQUENCE [LARGE SCALE GENOMIC DNA]</scope>
    <source>
        <strain evidence="1">LVBAO_FW01</strain>
        <tissue evidence="1">Leaves</tissue>
    </source>
</reference>
<comment type="caution">
    <text evidence="1">The sequence shown here is derived from an EMBL/GenBank/DDBJ whole genome shotgun (WGS) entry which is preliminary data.</text>
</comment>
<accession>A0AAN9QWI7</accession>
<keyword evidence="2" id="KW-1185">Reference proteome</keyword>
<evidence type="ECO:0000313" key="1">
    <source>
        <dbReference type="EMBL" id="KAK7349671.1"/>
    </source>
</evidence>
<dbReference type="AlphaFoldDB" id="A0AAN9QWI7"/>
<protein>
    <submittedName>
        <fullName evidence="1">Uncharacterized protein</fullName>
    </submittedName>
</protein>
<proteinExistence type="predicted"/>
<evidence type="ECO:0000313" key="2">
    <source>
        <dbReference type="Proteomes" id="UP001367508"/>
    </source>
</evidence>
<sequence>MERLRHDDELYISSDLVKPPTSKSHVFPFTSRLTKTYLVQEKMISVQHHQESQRAMYLVAKVAMSCELGLIHIDSSSNHVSAAAPGVHHSQAMVMLILGLTLVLTQTNGNLLNNLLCELGQLCREPEFAKCYFDESFVVPSLLISLVFSFSHPVC</sequence>
<dbReference type="Proteomes" id="UP001367508">
    <property type="component" value="Unassembled WGS sequence"/>
</dbReference>
<name>A0AAN9QWI7_CANGL</name>